<dbReference type="AlphaFoldDB" id="A0A3L7JUM6"/>
<accession>A0A3L7JUM6</accession>
<sequence length="366" mass="41524">MRVNVNELKEGCILEKEVFGMTSFPIIAKKTILSELHINVLKDFSIEEVHIERTLVNGDLFKPRNGTEEPNNQSSSTSRDGKEAQPEFIELYLKSIQEFKIEFTKWQSGGSVDIANIRSIVMPLLEKVIEDTDKLYEIHHYSSQEEYFYHHSIAVGLLSAVLAKKLGYEKGVYNQVALGGVLSDCGMSKISPTILFKKTTLLQREYEEIKQHTLNSYKMIKDTPLLKQEIKLAIYQHHERLDGTGYPAGEKIDKIHEISRIIAVADVYHAMTSQRVYRSKQSPFKVLEMIKEDSFGQFDISVVKSLLSIIGNLSIGTRVVLSNGEIGSVLFTKSDSLTRPLVKLEQNGDIVDLVKQRSLHIEDILH</sequence>
<organism evidence="3 4">
    <name type="scientific">Falsibacillus albus</name>
    <dbReference type="NCBI Taxonomy" id="2478915"/>
    <lineage>
        <taxon>Bacteria</taxon>
        <taxon>Bacillati</taxon>
        <taxon>Bacillota</taxon>
        <taxon>Bacilli</taxon>
        <taxon>Bacillales</taxon>
        <taxon>Bacillaceae</taxon>
        <taxon>Falsibacillus</taxon>
    </lineage>
</organism>
<dbReference type="InterPro" id="IPR037522">
    <property type="entry name" value="HD_GYP_dom"/>
</dbReference>
<dbReference type="InterPro" id="IPR003607">
    <property type="entry name" value="HD/PDEase_dom"/>
</dbReference>
<gene>
    <name evidence="3" type="ORF">D9X91_15035</name>
</gene>
<dbReference type="Gene3D" id="1.10.3210.10">
    <property type="entry name" value="Hypothetical protein af1432"/>
    <property type="match status" value="1"/>
</dbReference>
<keyword evidence="4" id="KW-1185">Reference proteome</keyword>
<evidence type="ECO:0000259" key="2">
    <source>
        <dbReference type="PROSITE" id="PS51832"/>
    </source>
</evidence>
<dbReference type="PROSITE" id="PS51832">
    <property type="entry name" value="HD_GYP"/>
    <property type="match status" value="1"/>
</dbReference>
<dbReference type="EMBL" id="RCVZ01000011">
    <property type="protein sequence ID" value="RLQ93954.1"/>
    <property type="molecule type" value="Genomic_DNA"/>
</dbReference>
<reference evidence="3 4" key="1">
    <citation type="submission" date="2018-10" db="EMBL/GenBank/DDBJ databases">
        <title>Falsibacillus sp. genome draft.</title>
        <authorList>
            <person name="Shi S."/>
        </authorList>
    </citation>
    <scope>NUCLEOTIDE SEQUENCE [LARGE SCALE GENOMIC DNA]</scope>
    <source>
        <strain evidence="3 4">GY 10110</strain>
    </source>
</reference>
<dbReference type="PANTHER" id="PTHR43155">
    <property type="entry name" value="CYCLIC DI-GMP PHOSPHODIESTERASE PA4108-RELATED"/>
    <property type="match status" value="1"/>
</dbReference>
<feature type="region of interest" description="Disordered" evidence="1">
    <location>
        <begin position="60"/>
        <end position="83"/>
    </location>
</feature>
<evidence type="ECO:0000256" key="1">
    <source>
        <dbReference type="SAM" id="MobiDB-lite"/>
    </source>
</evidence>
<evidence type="ECO:0000313" key="3">
    <source>
        <dbReference type="EMBL" id="RLQ93954.1"/>
    </source>
</evidence>
<comment type="caution">
    <text evidence="3">The sequence shown here is derived from an EMBL/GenBank/DDBJ whole genome shotgun (WGS) entry which is preliminary data.</text>
</comment>
<name>A0A3L7JUM6_9BACI</name>
<dbReference type="Proteomes" id="UP000276770">
    <property type="component" value="Unassembled WGS sequence"/>
</dbReference>
<dbReference type="Pfam" id="PF13487">
    <property type="entry name" value="HD_5"/>
    <property type="match status" value="1"/>
</dbReference>
<protein>
    <submittedName>
        <fullName evidence="3">HD-GYP domain-containing protein</fullName>
    </submittedName>
</protein>
<feature type="domain" description="HD-GYP" evidence="2">
    <location>
        <begin position="126"/>
        <end position="322"/>
    </location>
</feature>
<dbReference type="CDD" id="cd00077">
    <property type="entry name" value="HDc"/>
    <property type="match status" value="1"/>
</dbReference>
<dbReference type="OrthoDB" id="9759601at2"/>
<proteinExistence type="predicted"/>
<evidence type="ECO:0000313" key="4">
    <source>
        <dbReference type="Proteomes" id="UP000276770"/>
    </source>
</evidence>
<dbReference type="SUPFAM" id="SSF109604">
    <property type="entry name" value="HD-domain/PDEase-like"/>
    <property type="match status" value="1"/>
</dbReference>
<dbReference type="PANTHER" id="PTHR43155:SF2">
    <property type="entry name" value="CYCLIC DI-GMP PHOSPHODIESTERASE PA4108"/>
    <property type="match status" value="1"/>
</dbReference>
<dbReference type="SMART" id="SM00471">
    <property type="entry name" value="HDc"/>
    <property type="match status" value="1"/>
</dbReference>
<feature type="compositionally biased region" description="Polar residues" evidence="1">
    <location>
        <begin position="68"/>
        <end position="78"/>
    </location>
</feature>
<dbReference type="RefSeq" id="WP_121681470.1">
    <property type="nucleotide sequence ID" value="NZ_RCVZ01000011.1"/>
</dbReference>